<dbReference type="Proteomes" id="UP001064048">
    <property type="component" value="Chromosome 12"/>
</dbReference>
<accession>A0ACC0JWM3</accession>
<sequence>MDAQKNQKKRPALGIEPRSSAIRAACYNPNTTAGQEFRHEFFLCIHISDWTWQHWETVNTQQASASGLPYVRR</sequence>
<gene>
    <name evidence="1" type="ORF">MSG28_007338</name>
</gene>
<name>A0ACC0JWM3_CHOFU</name>
<protein>
    <submittedName>
        <fullName evidence="1">Uncharacterized protein</fullName>
    </submittedName>
</protein>
<keyword evidence="2" id="KW-1185">Reference proteome</keyword>
<reference evidence="1 2" key="1">
    <citation type="journal article" date="2022" name="Genome Biol. Evol.">
        <title>The Spruce Budworm Genome: Reconstructing the Evolutionary History of Antifreeze Proteins.</title>
        <authorList>
            <person name="Beliveau C."/>
            <person name="Gagne P."/>
            <person name="Picq S."/>
            <person name="Vernygora O."/>
            <person name="Keeling C.I."/>
            <person name="Pinkney K."/>
            <person name="Doucet D."/>
            <person name="Wen F."/>
            <person name="Johnston J.S."/>
            <person name="Maaroufi H."/>
            <person name="Boyle B."/>
            <person name="Laroche J."/>
            <person name="Dewar K."/>
            <person name="Juretic N."/>
            <person name="Blackburn G."/>
            <person name="Nisole A."/>
            <person name="Brunet B."/>
            <person name="Brandao M."/>
            <person name="Lumley L."/>
            <person name="Duan J."/>
            <person name="Quan G."/>
            <person name="Lucarotti C.J."/>
            <person name="Roe A.D."/>
            <person name="Sperling F.A.H."/>
            <person name="Levesque R.C."/>
            <person name="Cusson M."/>
        </authorList>
    </citation>
    <scope>NUCLEOTIDE SEQUENCE [LARGE SCALE GENOMIC DNA]</scope>
    <source>
        <strain evidence="1">Glfc:IPQL:Cfum</strain>
    </source>
</reference>
<proteinExistence type="predicted"/>
<evidence type="ECO:0000313" key="2">
    <source>
        <dbReference type="Proteomes" id="UP001064048"/>
    </source>
</evidence>
<dbReference type="EMBL" id="CM046112">
    <property type="protein sequence ID" value="KAI8428600.1"/>
    <property type="molecule type" value="Genomic_DNA"/>
</dbReference>
<comment type="caution">
    <text evidence="1">The sequence shown here is derived from an EMBL/GenBank/DDBJ whole genome shotgun (WGS) entry which is preliminary data.</text>
</comment>
<organism evidence="1 2">
    <name type="scientific">Choristoneura fumiferana</name>
    <name type="common">Spruce budworm moth</name>
    <name type="synonym">Archips fumiferana</name>
    <dbReference type="NCBI Taxonomy" id="7141"/>
    <lineage>
        <taxon>Eukaryota</taxon>
        <taxon>Metazoa</taxon>
        <taxon>Ecdysozoa</taxon>
        <taxon>Arthropoda</taxon>
        <taxon>Hexapoda</taxon>
        <taxon>Insecta</taxon>
        <taxon>Pterygota</taxon>
        <taxon>Neoptera</taxon>
        <taxon>Endopterygota</taxon>
        <taxon>Lepidoptera</taxon>
        <taxon>Glossata</taxon>
        <taxon>Ditrysia</taxon>
        <taxon>Tortricoidea</taxon>
        <taxon>Tortricidae</taxon>
        <taxon>Tortricinae</taxon>
        <taxon>Choristoneura</taxon>
    </lineage>
</organism>
<evidence type="ECO:0000313" key="1">
    <source>
        <dbReference type="EMBL" id="KAI8428600.1"/>
    </source>
</evidence>